<feature type="signal peptide" evidence="1">
    <location>
        <begin position="1"/>
        <end position="20"/>
    </location>
</feature>
<evidence type="ECO:0000313" key="4">
    <source>
        <dbReference type="Proteomes" id="UP000609064"/>
    </source>
</evidence>
<dbReference type="RefSeq" id="WP_188766095.1">
    <property type="nucleotide sequence ID" value="NZ_BMKK01000004.1"/>
</dbReference>
<dbReference type="InterPro" id="IPR029058">
    <property type="entry name" value="AB_hydrolase_fold"/>
</dbReference>
<proteinExistence type="predicted"/>
<name>A0A916YRC2_9BACT</name>
<keyword evidence="1" id="KW-0732">Signal</keyword>
<dbReference type="Pfam" id="PF12697">
    <property type="entry name" value="Abhydrolase_6"/>
    <property type="match status" value="1"/>
</dbReference>
<gene>
    <name evidence="3" type="ORF">GCM10011514_21650</name>
</gene>
<reference evidence="3" key="2">
    <citation type="submission" date="2020-09" db="EMBL/GenBank/DDBJ databases">
        <authorList>
            <person name="Sun Q."/>
            <person name="Zhou Y."/>
        </authorList>
    </citation>
    <scope>NUCLEOTIDE SEQUENCE</scope>
    <source>
        <strain evidence="3">CGMCC 1.15958</strain>
    </source>
</reference>
<dbReference type="EMBL" id="BMKK01000004">
    <property type="protein sequence ID" value="GGD57258.1"/>
    <property type="molecule type" value="Genomic_DNA"/>
</dbReference>
<evidence type="ECO:0000259" key="2">
    <source>
        <dbReference type="Pfam" id="PF12697"/>
    </source>
</evidence>
<comment type="caution">
    <text evidence="3">The sequence shown here is derived from an EMBL/GenBank/DDBJ whole genome shotgun (WGS) entry which is preliminary data.</text>
</comment>
<evidence type="ECO:0000313" key="3">
    <source>
        <dbReference type="EMBL" id="GGD57258.1"/>
    </source>
</evidence>
<protein>
    <submittedName>
        <fullName evidence="3">Esterase</fullName>
    </submittedName>
</protein>
<organism evidence="3 4">
    <name type="scientific">Emticicia aquatilis</name>
    <dbReference type="NCBI Taxonomy" id="1537369"/>
    <lineage>
        <taxon>Bacteria</taxon>
        <taxon>Pseudomonadati</taxon>
        <taxon>Bacteroidota</taxon>
        <taxon>Cytophagia</taxon>
        <taxon>Cytophagales</taxon>
        <taxon>Leadbetterellaceae</taxon>
        <taxon>Emticicia</taxon>
    </lineage>
</organism>
<dbReference type="Proteomes" id="UP000609064">
    <property type="component" value="Unassembled WGS sequence"/>
</dbReference>
<dbReference type="PANTHER" id="PTHR37017:SF11">
    <property type="entry name" value="ESTERASE_LIPASE_THIOESTERASE DOMAIN-CONTAINING PROTEIN"/>
    <property type="match status" value="1"/>
</dbReference>
<dbReference type="AlphaFoldDB" id="A0A916YRC2"/>
<keyword evidence="4" id="KW-1185">Reference proteome</keyword>
<accession>A0A916YRC2</accession>
<reference evidence="3" key="1">
    <citation type="journal article" date="2014" name="Int. J. Syst. Evol. Microbiol.">
        <title>Complete genome sequence of Corynebacterium casei LMG S-19264T (=DSM 44701T), isolated from a smear-ripened cheese.</title>
        <authorList>
            <consortium name="US DOE Joint Genome Institute (JGI-PGF)"/>
            <person name="Walter F."/>
            <person name="Albersmeier A."/>
            <person name="Kalinowski J."/>
            <person name="Ruckert C."/>
        </authorList>
    </citation>
    <scope>NUCLEOTIDE SEQUENCE</scope>
    <source>
        <strain evidence="3">CGMCC 1.15958</strain>
    </source>
</reference>
<dbReference type="InterPro" id="IPR052897">
    <property type="entry name" value="Sec-Metab_Biosynth_Hydrolase"/>
</dbReference>
<dbReference type="SUPFAM" id="SSF53474">
    <property type="entry name" value="alpha/beta-Hydrolases"/>
    <property type="match status" value="1"/>
</dbReference>
<feature type="chain" id="PRO_5038125507" evidence="1">
    <location>
        <begin position="21"/>
        <end position="247"/>
    </location>
</feature>
<evidence type="ECO:0000256" key="1">
    <source>
        <dbReference type="SAM" id="SignalP"/>
    </source>
</evidence>
<dbReference type="Gene3D" id="3.40.50.1820">
    <property type="entry name" value="alpha/beta hydrolase"/>
    <property type="match status" value="1"/>
</dbReference>
<dbReference type="InterPro" id="IPR000073">
    <property type="entry name" value="AB_hydrolase_1"/>
</dbReference>
<feature type="domain" description="AB hydrolase-1" evidence="2">
    <location>
        <begin position="26"/>
        <end position="233"/>
    </location>
</feature>
<sequence>MIKHFLFFVLLLFINVRANAQKQTYVFVHGAWGGGWEYKIVDSLLSAQGHQVYRPTMTGLGERVHLANYEINLSTHIQDIVNMILFEDLHNITLVGHSYGGMVISGVAERIPERIAKLIYLDAFVPNDGESLFTARGENEARAMIMPHVKDGMIEYFFGPTKPTPPTDVPHPLKTQTETLSIKNPAVKSIQSFYILMLPNGDATKANFAFFAQRAKERGWKIVEMNGDHYPMRNQVKNFIITLSKCK</sequence>
<dbReference type="PANTHER" id="PTHR37017">
    <property type="entry name" value="AB HYDROLASE-1 DOMAIN-CONTAINING PROTEIN-RELATED"/>
    <property type="match status" value="1"/>
</dbReference>